<dbReference type="OrthoDB" id="4187640at2759"/>
<name>C6HHZ7_AJECH</name>
<protein>
    <submittedName>
        <fullName evidence="1">Uncharacterized protein</fullName>
    </submittedName>
</protein>
<accession>C6HHZ7</accession>
<dbReference type="VEuPathDB" id="FungiDB:HCDG_06147"/>
<dbReference type="AlphaFoldDB" id="C6HHZ7"/>
<dbReference type="Proteomes" id="UP000002624">
    <property type="component" value="Unassembled WGS sequence"/>
</dbReference>
<organism evidence="1 2">
    <name type="scientific">Ajellomyces capsulatus (strain H143)</name>
    <name type="common">Darling's disease fungus</name>
    <name type="synonym">Histoplasma capsulatum</name>
    <dbReference type="NCBI Taxonomy" id="544712"/>
    <lineage>
        <taxon>Eukaryota</taxon>
        <taxon>Fungi</taxon>
        <taxon>Dikarya</taxon>
        <taxon>Ascomycota</taxon>
        <taxon>Pezizomycotina</taxon>
        <taxon>Eurotiomycetes</taxon>
        <taxon>Eurotiomycetidae</taxon>
        <taxon>Onygenales</taxon>
        <taxon>Ajellomycetaceae</taxon>
        <taxon>Histoplasma</taxon>
    </lineage>
</organism>
<dbReference type="EMBL" id="GG692428">
    <property type="protein sequence ID" value="EER39925.1"/>
    <property type="molecule type" value="Genomic_DNA"/>
</dbReference>
<sequence length="147" mass="16705">MSCGFGKPLMGGPLPHPRYPCQCEFCETPEKYWSWQKSVDVNAAGKNLPPQAIYRDSRLYQEYMLNTLLAGVPISGEEEVEPKDWLLLYSFALFVSIYYCTPVHPYTPAHPFTPVDHDARSRITPVHPFTPVHALRPSTITPVHLYA</sequence>
<proteinExistence type="predicted"/>
<dbReference type="HOGENOM" id="CLU_1767537_0_0_1"/>
<evidence type="ECO:0000313" key="1">
    <source>
        <dbReference type="EMBL" id="EER39925.1"/>
    </source>
</evidence>
<evidence type="ECO:0000313" key="2">
    <source>
        <dbReference type="Proteomes" id="UP000002624"/>
    </source>
</evidence>
<gene>
    <name evidence="1" type="ORF">HCDG_06147</name>
</gene>
<reference evidence="2" key="1">
    <citation type="submission" date="2009-05" db="EMBL/GenBank/DDBJ databases">
        <title>The genome sequence of Ajellomyces capsulatus strain H143.</title>
        <authorList>
            <person name="Champion M."/>
            <person name="Cuomo C.A."/>
            <person name="Ma L.-J."/>
            <person name="Henn M.R."/>
            <person name="Sil A."/>
            <person name="Goldman B."/>
            <person name="Young S.K."/>
            <person name="Kodira C.D."/>
            <person name="Zeng Q."/>
            <person name="Koehrsen M."/>
            <person name="Alvarado L."/>
            <person name="Berlin A.M."/>
            <person name="Borenstein D."/>
            <person name="Chen Z."/>
            <person name="Engels R."/>
            <person name="Freedman E."/>
            <person name="Gellesch M."/>
            <person name="Goldberg J."/>
            <person name="Griggs A."/>
            <person name="Gujja S."/>
            <person name="Heiman D.I."/>
            <person name="Hepburn T.A."/>
            <person name="Howarth C."/>
            <person name="Jen D."/>
            <person name="Larson L."/>
            <person name="Lewis B."/>
            <person name="Mehta T."/>
            <person name="Park D."/>
            <person name="Pearson M."/>
            <person name="Roberts A."/>
            <person name="Saif S."/>
            <person name="Shea T.D."/>
            <person name="Shenoy N."/>
            <person name="Sisk P."/>
            <person name="Stolte C."/>
            <person name="Sykes S."/>
            <person name="Walk T."/>
            <person name="White J."/>
            <person name="Yandava C."/>
            <person name="Klein B."/>
            <person name="McEwen J.G."/>
            <person name="Puccia R."/>
            <person name="Goldman G.H."/>
            <person name="Felipe M.S."/>
            <person name="Nino-Vega G."/>
            <person name="San-Blas G."/>
            <person name="Taylor J.W."/>
            <person name="Mendoza L."/>
            <person name="Galagan J.E."/>
            <person name="Nusbaum C."/>
            <person name="Birren B.W."/>
        </authorList>
    </citation>
    <scope>NUCLEOTIDE SEQUENCE [LARGE SCALE GENOMIC DNA]</scope>
    <source>
        <strain evidence="2">H143</strain>
    </source>
</reference>